<organism evidence="1 2">
    <name type="scientific">Oryza meyeriana var. granulata</name>
    <dbReference type="NCBI Taxonomy" id="110450"/>
    <lineage>
        <taxon>Eukaryota</taxon>
        <taxon>Viridiplantae</taxon>
        <taxon>Streptophyta</taxon>
        <taxon>Embryophyta</taxon>
        <taxon>Tracheophyta</taxon>
        <taxon>Spermatophyta</taxon>
        <taxon>Magnoliopsida</taxon>
        <taxon>Liliopsida</taxon>
        <taxon>Poales</taxon>
        <taxon>Poaceae</taxon>
        <taxon>BOP clade</taxon>
        <taxon>Oryzoideae</taxon>
        <taxon>Oryzeae</taxon>
        <taxon>Oryzinae</taxon>
        <taxon>Oryza</taxon>
        <taxon>Oryza meyeriana</taxon>
    </lineage>
</organism>
<dbReference type="Proteomes" id="UP000479710">
    <property type="component" value="Unassembled WGS sequence"/>
</dbReference>
<dbReference type="EMBL" id="SPHZ02000007">
    <property type="protein sequence ID" value="KAF0906243.1"/>
    <property type="molecule type" value="Genomic_DNA"/>
</dbReference>
<protein>
    <submittedName>
        <fullName evidence="1">Uncharacterized protein</fullName>
    </submittedName>
</protein>
<evidence type="ECO:0000313" key="2">
    <source>
        <dbReference type="Proteomes" id="UP000479710"/>
    </source>
</evidence>
<evidence type="ECO:0000313" key="1">
    <source>
        <dbReference type="EMBL" id="KAF0906243.1"/>
    </source>
</evidence>
<sequence length="96" mass="10702">MCRVAARVPNRVTWLSYEACWCEEGGETGGVVEENHGRGEGTKQHYRLARQSDVMARRSVMMVRQGIEAGLRHGAVLLVRWACSRAPLARLGHTLV</sequence>
<accession>A0A6G1D3D7</accession>
<reference evidence="1 2" key="1">
    <citation type="submission" date="2019-11" db="EMBL/GenBank/DDBJ databases">
        <title>Whole genome sequence of Oryza granulata.</title>
        <authorList>
            <person name="Li W."/>
        </authorList>
    </citation>
    <scope>NUCLEOTIDE SEQUENCE [LARGE SCALE GENOMIC DNA]</scope>
    <source>
        <strain evidence="2">cv. Menghai</strain>
        <tissue evidence="1">Leaf</tissue>
    </source>
</reference>
<comment type="caution">
    <text evidence="1">The sequence shown here is derived from an EMBL/GenBank/DDBJ whole genome shotgun (WGS) entry which is preliminary data.</text>
</comment>
<gene>
    <name evidence="1" type="ORF">E2562_009248</name>
</gene>
<name>A0A6G1D3D7_9ORYZ</name>
<proteinExistence type="predicted"/>
<keyword evidence="2" id="KW-1185">Reference proteome</keyword>
<dbReference type="AlphaFoldDB" id="A0A6G1D3D7"/>